<keyword evidence="2" id="KW-1185">Reference proteome</keyword>
<dbReference type="Proteomes" id="UP000822142">
    <property type="component" value="Unassembled WGS sequence"/>
</dbReference>
<gene>
    <name evidence="1" type="ORF">G5A70_10290</name>
</gene>
<accession>A0ABX2ICU2</accession>
<protein>
    <submittedName>
        <fullName evidence="1">YkgJ family cysteine cluster protein</fullName>
    </submittedName>
</protein>
<sequence length="220" mass="25937">MRRELDLNAVSDGKLYRQSDMVKAGCNDCKGCSDCCRGMGDSIVLDPFDVYQLCSHLEQNFETLLSYALELRMADGLILPNLKMAEKEEQCPFLNIQGRCSIHAFRPGFCRMFPLGRIYEEDCFHYFLQVHECRQNPKTKVKISKWLGISRIQEYERFVLQWHTFLKKAEKIAAQFQEESAVKNVCMFILKTFYLTPYKAEADFYEQFEERLKKAEIYFF</sequence>
<dbReference type="InterPro" id="IPR005358">
    <property type="entry name" value="Puta_zinc/iron-chelating_dom"/>
</dbReference>
<organism evidence="1 2">
    <name type="scientific">Blautia hansenii</name>
    <name type="common">Ruminococcus hansenii</name>
    <dbReference type="NCBI Taxonomy" id="1322"/>
    <lineage>
        <taxon>Bacteria</taxon>
        <taxon>Bacillati</taxon>
        <taxon>Bacillota</taxon>
        <taxon>Clostridia</taxon>
        <taxon>Lachnospirales</taxon>
        <taxon>Lachnospiraceae</taxon>
        <taxon>Blautia</taxon>
    </lineage>
</organism>
<evidence type="ECO:0000313" key="1">
    <source>
        <dbReference type="EMBL" id="NSJ86547.1"/>
    </source>
</evidence>
<dbReference type="PANTHER" id="PTHR35866:SF1">
    <property type="entry name" value="YKGJ FAMILY CYSTEINE CLUSTER PROTEIN"/>
    <property type="match status" value="1"/>
</dbReference>
<proteinExistence type="predicted"/>
<dbReference type="Pfam" id="PF03692">
    <property type="entry name" value="CxxCxxCC"/>
    <property type="match status" value="1"/>
</dbReference>
<dbReference type="PANTHER" id="PTHR35866">
    <property type="entry name" value="PUTATIVE-RELATED"/>
    <property type="match status" value="1"/>
</dbReference>
<evidence type="ECO:0000313" key="2">
    <source>
        <dbReference type="Proteomes" id="UP000822142"/>
    </source>
</evidence>
<dbReference type="RefSeq" id="WP_173749560.1">
    <property type="nucleotide sequence ID" value="NZ_JAAITA010000013.1"/>
</dbReference>
<reference evidence="1 2" key="1">
    <citation type="journal article" date="2020" name="Cell Host Microbe">
        <title>Functional and Genomic Variation between Human-Derived Isolates of Lachnospiraceae Reveals Inter- and Intra-Species Diversity.</title>
        <authorList>
            <person name="Sorbara M.T."/>
            <person name="Littmann E.R."/>
            <person name="Fontana E."/>
            <person name="Moody T.U."/>
            <person name="Kohout C.E."/>
            <person name="Gjonbalaj M."/>
            <person name="Eaton V."/>
            <person name="Seok R."/>
            <person name="Leiner I.M."/>
            <person name="Pamer E.G."/>
        </authorList>
    </citation>
    <scope>NUCLEOTIDE SEQUENCE [LARGE SCALE GENOMIC DNA]</scope>
    <source>
        <strain evidence="1 2">MSK.15.26</strain>
    </source>
</reference>
<name>A0ABX2ICU2_BLAHA</name>
<dbReference type="EMBL" id="JAAITA010000013">
    <property type="protein sequence ID" value="NSJ86547.1"/>
    <property type="molecule type" value="Genomic_DNA"/>
</dbReference>
<comment type="caution">
    <text evidence="1">The sequence shown here is derived from an EMBL/GenBank/DDBJ whole genome shotgun (WGS) entry which is preliminary data.</text>
</comment>